<sequence>MRDIIKTYLPTDNALRSIITGLTVDRKNAFIIIMKNKTIISRNFKVPMNKRMSREAANAFSTVRTYGKK</sequence>
<reference evidence="1" key="1">
    <citation type="submission" date="2022-06" db="EMBL/GenBank/DDBJ databases">
        <title>Draft genome sequences of Leminorella grimontii str. JCM5902.</title>
        <authorList>
            <person name="Wakabayashi Y."/>
            <person name="Kojima K."/>
        </authorList>
    </citation>
    <scope>NUCLEOTIDE SEQUENCE</scope>
    <source>
        <strain evidence="1">JCM 5902</strain>
    </source>
</reference>
<keyword evidence="2" id="KW-1185">Reference proteome</keyword>
<name>A0AAV5MZG6_9GAMM</name>
<comment type="caution">
    <text evidence="1">The sequence shown here is derived from an EMBL/GenBank/DDBJ whole genome shotgun (WGS) entry which is preliminary data.</text>
</comment>
<evidence type="ECO:0000313" key="2">
    <source>
        <dbReference type="Proteomes" id="UP001058124"/>
    </source>
</evidence>
<dbReference type="EMBL" id="BRLH01000002">
    <property type="protein sequence ID" value="GKX55251.1"/>
    <property type="molecule type" value="Genomic_DNA"/>
</dbReference>
<gene>
    <name evidence="1" type="ORF">SOASR030_13630</name>
</gene>
<organism evidence="1 2">
    <name type="scientific">Leminorella grimontii</name>
    <dbReference type="NCBI Taxonomy" id="82981"/>
    <lineage>
        <taxon>Bacteria</taxon>
        <taxon>Pseudomonadati</taxon>
        <taxon>Pseudomonadota</taxon>
        <taxon>Gammaproteobacteria</taxon>
        <taxon>Enterobacterales</taxon>
        <taxon>Budviciaceae</taxon>
        <taxon>Leminorella</taxon>
    </lineage>
</organism>
<proteinExistence type="predicted"/>
<dbReference type="Proteomes" id="UP001058124">
    <property type="component" value="Unassembled WGS sequence"/>
</dbReference>
<protein>
    <submittedName>
        <fullName evidence="1">Uncharacterized protein</fullName>
    </submittedName>
</protein>
<accession>A0AAV5MZG6</accession>
<dbReference type="AlphaFoldDB" id="A0AAV5MZG6"/>
<evidence type="ECO:0000313" key="1">
    <source>
        <dbReference type="EMBL" id="GKX55251.1"/>
    </source>
</evidence>